<evidence type="ECO:0000256" key="2">
    <source>
        <dbReference type="ARBA" id="ARBA00022679"/>
    </source>
</evidence>
<organism evidence="5 6">
    <name type="scientific">Blastococcus brunescens</name>
    <dbReference type="NCBI Taxonomy" id="1564165"/>
    <lineage>
        <taxon>Bacteria</taxon>
        <taxon>Bacillati</taxon>
        <taxon>Actinomycetota</taxon>
        <taxon>Actinomycetes</taxon>
        <taxon>Geodermatophilales</taxon>
        <taxon>Geodermatophilaceae</taxon>
        <taxon>Blastococcus</taxon>
    </lineage>
</organism>
<feature type="region of interest" description="Disordered" evidence="3">
    <location>
        <begin position="206"/>
        <end position="247"/>
    </location>
</feature>
<evidence type="ECO:0000256" key="1">
    <source>
        <dbReference type="ARBA" id="ARBA00022676"/>
    </source>
</evidence>
<reference evidence="5 6" key="1">
    <citation type="submission" date="2023-12" db="EMBL/GenBank/DDBJ databases">
        <title>Blastococcus brunescens sp. nov., an actonobacterium isolated from sandstone collected in sahara desert.</title>
        <authorList>
            <person name="Gtari M."/>
            <person name="Ghodhbane F."/>
        </authorList>
    </citation>
    <scope>NUCLEOTIDE SEQUENCE [LARGE SCALE GENOMIC DNA]</scope>
    <source>
        <strain evidence="5 6">BMG 8361</strain>
    </source>
</reference>
<name>A0ABZ1AXH1_9ACTN</name>
<keyword evidence="1" id="KW-0328">Glycosyltransferase</keyword>
<sequence length="247" mass="26805">MPARRFPRSTMPRRVATLSVHTSPLDQPGAGDAGGMNVYIVEASRRLAARGIEVDIFTRATSSDLPPVVEMSPGVTVRHVSAGPFEGLGKEELPGQLCAFTAAVLREEAQHEPGYYDVVHSHYWLSGQVGWLARDRWSVPLIHTAHTLAKVKNEALADGDRPEPRARVIGEEQVVAEADRLIANTEEEARQLVRLYGADPARTLVVPRASTSSASPRVTGPRPAGRWAPRGRRGAPLRRTHPAAQGS</sequence>
<dbReference type="Pfam" id="PF13579">
    <property type="entry name" value="Glyco_trans_4_4"/>
    <property type="match status" value="1"/>
</dbReference>
<evidence type="ECO:0000256" key="3">
    <source>
        <dbReference type="SAM" id="MobiDB-lite"/>
    </source>
</evidence>
<dbReference type="InterPro" id="IPR028098">
    <property type="entry name" value="Glyco_trans_4-like_N"/>
</dbReference>
<dbReference type="EMBL" id="CP141261">
    <property type="protein sequence ID" value="WRL63200.1"/>
    <property type="molecule type" value="Genomic_DNA"/>
</dbReference>
<evidence type="ECO:0000259" key="4">
    <source>
        <dbReference type="Pfam" id="PF13579"/>
    </source>
</evidence>
<accession>A0ABZ1AXH1</accession>
<gene>
    <name evidence="5" type="ORF">U6N30_25985</name>
</gene>
<feature type="compositionally biased region" description="Basic residues" evidence="3">
    <location>
        <begin position="229"/>
        <end position="241"/>
    </location>
</feature>
<keyword evidence="6" id="KW-1185">Reference proteome</keyword>
<dbReference type="Proteomes" id="UP001324287">
    <property type="component" value="Chromosome"/>
</dbReference>
<proteinExistence type="predicted"/>
<keyword evidence="2" id="KW-0808">Transferase</keyword>
<dbReference type="Gene3D" id="3.40.50.2000">
    <property type="entry name" value="Glycogen Phosphorylase B"/>
    <property type="match status" value="1"/>
</dbReference>
<dbReference type="RefSeq" id="WP_324274536.1">
    <property type="nucleotide sequence ID" value="NZ_CP141261.1"/>
</dbReference>
<protein>
    <submittedName>
        <fullName evidence="5">Glycosyltransferase</fullName>
    </submittedName>
</protein>
<evidence type="ECO:0000313" key="6">
    <source>
        <dbReference type="Proteomes" id="UP001324287"/>
    </source>
</evidence>
<dbReference type="SUPFAM" id="SSF53756">
    <property type="entry name" value="UDP-Glycosyltransferase/glycogen phosphorylase"/>
    <property type="match status" value="1"/>
</dbReference>
<feature type="domain" description="Glycosyltransferase subfamily 4-like N-terminal" evidence="4">
    <location>
        <begin position="34"/>
        <end position="208"/>
    </location>
</feature>
<evidence type="ECO:0000313" key="5">
    <source>
        <dbReference type="EMBL" id="WRL63200.1"/>
    </source>
</evidence>